<dbReference type="InterPro" id="IPR052295">
    <property type="entry name" value="Odorant-binding_protein"/>
</dbReference>
<reference evidence="7" key="2">
    <citation type="journal article" date="2020" name="BMC">
        <title>Leishmania infection induces a limited differential gene expression in the sand fly midgut.</title>
        <authorList>
            <person name="Coutinho-Abreu I.V."/>
            <person name="Serafim T.D."/>
            <person name="Meneses C."/>
            <person name="Kamhawi S."/>
            <person name="Oliveira F."/>
            <person name="Valenzuela J.G."/>
        </authorList>
    </citation>
    <scope>NUCLEOTIDE SEQUENCE</scope>
    <source>
        <strain evidence="7">Jacobina</strain>
        <tissue evidence="7">Midgut</tissue>
    </source>
</reference>
<dbReference type="VEuPathDB" id="VectorBase:LLONM1_003872"/>
<dbReference type="EMBL" id="AJWK01019808">
    <property type="status" value="NOT_ANNOTATED_CDS"/>
    <property type="molecule type" value="Genomic_DNA"/>
</dbReference>
<protein>
    <submittedName>
        <fullName evidence="7">Putative plus-c odorant-binding protein 1</fullName>
    </submittedName>
</protein>
<feature type="signal peptide" evidence="5">
    <location>
        <begin position="1"/>
        <end position="20"/>
    </location>
</feature>
<reference evidence="8" key="3">
    <citation type="submission" date="2020-05" db="UniProtKB">
        <authorList>
            <consortium name="EnsemblMetazoa"/>
        </authorList>
    </citation>
    <scope>IDENTIFICATION</scope>
    <source>
        <strain evidence="8">Jacobina</strain>
    </source>
</reference>
<sequence length="192" mass="20124">MKKILLFCGVVLVAIDAIVANPCANPPKIHPKACCDFPMPLPEALVASCVGQYGAQTKRVLESLLSGGPPRGACVAECLANATGLITGTDVNVEMLVGGFKMAAEGKPEWDAVCEKGVTTCASMVKSLAPAFDEAAKLPPLDPADPICSAGPGFMLFCTIKTLFMDCPAKYYKASPECDALKQYAETCPLSF</sequence>
<organism evidence="8 9">
    <name type="scientific">Lutzomyia longipalpis</name>
    <name type="common">Sand fly</name>
    <dbReference type="NCBI Taxonomy" id="7200"/>
    <lineage>
        <taxon>Eukaryota</taxon>
        <taxon>Metazoa</taxon>
        <taxon>Ecdysozoa</taxon>
        <taxon>Arthropoda</taxon>
        <taxon>Hexapoda</taxon>
        <taxon>Insecta</taxon>
        <taxon>Pterygota</taxon>
        <taxon>Neoptera</taxon>
        <taxon>Endopterygota</taxon>
        <taxon>Diptera</taxon>
        <taxon>Nematocera</taxon>
        <taxon>Psychodoidea</taxon>
        <taxon>Psychodidae</taxon>
        <taxon>Lutzomyia</taxon>
        <taxon>Lutzomyia</taxon>
    </lineage>
</organism>
<dbReference type="AlphaFoldDB" id="A0A1B0CN54"/>
<dbReference type="VEuPathDB" id="VectorBase:LLOJ006138"/>
<evidence type="ECO:0000256" key="1">
    <source>
        <dbReference type="ARBA" id="ARBA00004613"/>
    </source>
</evidence>
<keyword evidence="5" id="KW-0732">Signal</keyword>
<evidence type="ECO:0000313" key="7">
    <source>
        <dbReference type="EMBL" id="MBC1175479.1"/>
    </source>
</evidence>
<evidence type="ECO:0000256" key="2">
    <source>
        <dbReference type="ARBA" id="ARBA00008098"/>
    </source>
</evidence>
<feature type="domain" description="OBP47-like" evidence="6">
    <location>
        <begin position="38"/>
        <end position="184"/>
    </location>
</feature>
<reference evidence="9" key="1">
    <citation type="submission" date="2012-05" db="EMBL/GenBank/DDBJ databases">
        <title>Whole Genome Assembly of Lutzomyia longipalpis.</title>
        <authorList>
            <person name="Richards S."/>
            <person name="Qu C."/>
            <person name="Dillon R."/>
            <person name="Worley K."/>
            <person name="Scherer S."/>
            <person name="Batterton M."/>
            <person name="Taylor A."/>
            <person name="Hawes A."/>
            <person name="Hernandez B."/>
            <person name="Kovar C."/>
            <person name="Mandapat C."/>
            <person name="Pham C."/>
            <person name="Qu C."/>
            <person name="Jing C."/>
            <person name="Bess C."/>
            <person name="Bandaranaike D."/>
            <person name="Ngo D."/>
            <person name="Ongeri F."/>
            <person name="Arias F."/>
            <person name="Lara F."/>
            <person name="Weissenberger G."/>
            <person name="Kamau G."/>
            <person name="Han H."/>
            <person name="Shen H."/>
            <person name="Dinh H."/>
            <person name="Khalil I."/>
            <person name="Jones J."/>
            <person name="Shafer J."/>
            <person name="Jayaseelan J."/>
            <person name="Quiroz J."/>
            <person name="Blankenburg K."/>
            <person name="Nguyen L."/>
            <person name="Jackson L."/>
            <person name="Francisco L."/>
            <person name="Tang L.-Y."/>
            <person name="Pu L.-L."/>
            <person name="Perales L."/>
            <person name="Lorensuhewa L."/>
            <person name="Munidasa M."/>
            <person name="Coyle M."/>
            <person name="Taylor M."/>
            <person name="Puazo M."/>
            <person name="Firestine M."/>
            <person name="Scheel M."/>
            <person name="Javaid M."/>
            <person name="Wang M."/>
            <person name="Li M."/>
            <person name="Tabassum N."/>
            <person name="Saada N."/>
            <person name="Osuji N."/>
            <person name="Aqrawi P."/>
            <person name="Fu Q."/>
            <person name="Thornton R."/>
            <person name="Raj R."/>
            <person name="Goodspeed R."/>
            <person name="Mata R."/>
            <person name="Najjar R."/>
            <person name="Gubbala S."/>
            <person name="Lee S."/>
            <person name="Denson S."/>
            <person name="Patil S."/>
            <person name="Macmil S."/>
            <person name="Qi S."/>
            <person name="Matskevitch T."/>
            <person name="Palculict T."/>
            <person name="Mathew T."/>
            <person name="Vee V."/>
            <person name="Velamala V."/>
            <person name="Korchina V."/>
            <person name="Cai W."/>
            <person name="Liu W."/>
            <person name="Dai W."/>
            <person name="Zou X."/>
            <person name="Zhu Y."/>
            <person name="Zhang Y."/>
            <person name="Wu Y.-Q."/>
            <person name="Xin Y."/>
            <person name="Nazarath L."/>
            <person name="Kovar C."/>
            <person name="Han Y."/>
            <person name="Muzny D."/>
            <person name="Gibbs R."/>
        </authorList>
    </citation>
    <scope>NUCLEOTIDE SEQUENCE [LARGE SCALE GENOMIC DNA]</scope>
    <source>
        <strain evidence="9">Jacobina</strain>
    </source>
</reference>
<proteinExistence type="inferred from homology"/>
<keyword evidence="4" id="KW-0964">Secreted</keyword>
<evidence type="ECO:0000256" key="5">
    <source>
        <dbReference type="SAM" id="SignalP"/>
    </source>
</evidence>
<dbReference type="PANTHER" id="PTHR21066">
    <property type="entry name" value="ODORANT-BINDING PROTEIN 59A-RELATED"/>
    <property type="match status" value="1"/>
</dbReference>
<evidence type="ECO:0000313" key="8">
    <source>
        <dbReference type="EnsemblMetazoa" id="LLOJ006138-PA"/>
    </source>
</evidence>
<comment type="subcellular location">
    <subcellularLocation>
        <location evidence="1">Secreted</location>
    </subcellularLocation>
</comment>
<dbReference type="Gene3D" id="1.10.238.270">
    <property type="match status" value="1"/>
</dbReference>
<dbReference type="InterPro" id="IPR054577">
    <property type="entry name" value="OBP47-like_dom"/>
</dbReference>
<dbReference type="Proteomes" id="UP000092461">
    <property type="component" value="Unassembled WGS sequence"/>
</dbReference>
<dbReference type="EMBL" id="GITU01006776">
    <property type="protein sequence ID" value="MBC1175479.1"/>
    <property type="molecule type" value="Transcribed_RNA"/>
</dbReference>
<dbReference type="Pfam" id="PF22651">
    <property type="entry name" value="OBP47_like"/>
    <property type="match status" value="1"/>
</dbReference>
<dbReference type="GO" id="GO:0005576">
    <property type="term" value="C:extracellular region"/>
    <property type="evidence" value="ECO:0007669"/>
    <property type="project" value="UniProtKB-SubCell"/>
</dbReference>
<name>A0A1B0CN54_LUTLO</name>
<evidence type="ECO:0000313" key="9">
    <source>
        <dbReference type="Proteomes" id="UP000092461"/>
    </source>
</evidence>
<keyword evidence="3" id="KW-0813">Transport</keyword>
<evidence type="ECO:0000259" key="6">
    <source>
        <dbReference type="Pfam" id="PF22651"/>
    </source>
</evidence>
<evidence type="ECO:0000256" key="3">
    <source>
        <dbReference type="ARBA" id="ARBA00022448"/>
    </source>
</evidence>
<comment type="similarity">
    <text evidence="2">Belongs to the PBP/GOBP family.</text>
</comment>
<evidence type="ECO:0000256" key="4">
    <source>
        <dbReference type="ARBA" id="ARBA00022525"/>
    </source>
</evidence>
<dbReference type="PANTHER" id="PTHR21066:SF3">
    <property type="entry name" value="IP02236P"/>
    <property type="match status" value="1"/>
</dbReference>
<dbReference type="EnsemblMetazoa" id="LLOJ006138-RA">
    <property type="protein sequence ID" value="LLOJ006138-PA"/>
    <property type="gene ID" value="LLOJ006138"/>
</dbReference>
<feature type="chain" id="PRO_5044555396" evidence="5">
    <location>
        <begin position="21"/>
        <end position="192"/>
    </location>
</feature>
<keyword evidence="9" id="KW-1185">Reference proteome</keyword>
<accession>A0A1B0CN54</accession>